<evidence type="ECO:0000313" key="5">
    <source>
        <dbReference type="EMBL" id="VAX38289.1"/>
    </source>
</evidence>
<feature type="compositionally biased region" description="Polar residues" evidence="3">
    <location>
        <begin position="335"/>
        <end position="346"/>
    </location>
</feature>
<dbReference type="AlphaFoldDB" id="A0A3B1D7Q5"/>
<dbReference type="EMBL" id="UOGK01000131">
    <property type="protein sequence ID" value="VAX38289.1"/>
    <property type="molecule type" value="Genomic_DNA"/>
</dbReference>
<feature type="non-terminal residue" evidence="5">
    <location>
        <position position="1"/>
    </location>
</feature>
<feature type="region of interest" description="Disordered" evidence="3">
    <location>
        <begin position="1"/>
        <end position="21"/>
    </location>
</feature>
<dbReference type="InterPro" id="IPR058792">
    <property type="entry name" value="Beta-barrel_RND_2"/>
</dbReference>
<evidence type="ECO:0000259" key="4">
    <source>
        <dbReference type="Pfam" id="PF25954"/>
    </source>
</evidence>
<feature type="domain" description="CusB-like beta-barrel" evidence="4">
    <location>
        <begin position="124"/>
        <end position="201"/>
    </location>
</feature>
<organism evidence="5">
    <name type="scientific">hydrothermal vent metagenome</name>
    <dbReference type="NCBI Taxonomy" id="652676"/>
    <lineage>
        <taxon>unclassified sequences</taxon>
        <taxon>metagenomes</taxon>
        <taxon>ecological metagenomes</taxon>
    </lineage>
</organism>
<proteinExistence type="predicted"/>
<reference evidence="5" key="1">
    <citation type="submission" date="2018-06" db="EMBL/GenBank/DDBJ databases">
        <authorList>
            <person name="Zhirakovskaya E."/>
        </authorList>
    </citation>
    <scope>NUCLEOTIDE SEQUENCE</scope>
</reference>
<comment type="subcellular location">
    <subcellularLocation>
        <location evidence="1">Cell envelope</location>
    </subcellularLocation>
</comment>
<dbReference type="PANTHER" id="PTHR32347:SF27">
    <property type="entry name" value="RND EFFLUX PUMP MEMBRANE FUSION PROTEIN BARREL-SANDWICH DOMAIN-CONTAINING PROTEIN"/>
    <property type="match status" value="1"/>
</dbReference>
<dbReference type="Gene3D" id="2.40.30.170">
    <property type="match status" value="1"/>
</dbReference>
<evidence type="ECO:0000256" key="1">
    <source>
        <dbReference type="ARBA" id="ARBA00004196"/>
    </source>
</evidence>
<dbReference type="InterPro" id="IPR050465">
    <property type="entry name" value="UPF0194_transport"/>
</dbReference>
<keyword evidence="2" id="KW-0175">Coiled coil</keyword>
<dbReference type="PANTHER" id="PTHR32347">
    <property type="entry name" value="EFFLUX SYSTEM COMPONENT YKNX-RELATED"/>
    <property type="match status" value="1"/>
</dbReference>
<accession>A0A3B1D7Q5</accession>
<sequence length="388" mass="42456">ETYEEYQYPRDEKTKNSDLEEARADLDRIRTQNKINADAKQSALDTTTRQRDLKKERLDKLTEQVDLATIIAPTDGLVVYATSLGRGRDMMMMGGDGPLQVGREVRPNEMLIVLPDTTSMVASVRVHESLAGRVRPGQPVGITIDAMNSESFVGTVESVSVLPETGGWRDPNRREYIVRIAVDHDNADGKLKPSMRAEAEIMLGSVQDSLMVPIQAIFHEGPVRYVLVPQSSRYVRVPVKVGRMSDTYAQILAGIEEGDRVLLREPETGEQLADEWTPEQLEAVGIALDEEGKPIVTRRGADMMRMMRTPSATDSPPKGSKRGPNSSAKPEKTTAQETHTTQASDNAPTPEPPSSEAPLTSDETTAASKAEPQAEHAPATDTPAEGTE</sequence>
<protein>
    <recommendedName>
        <fullName evidence="4">CusB-like beta-barrel domain-containing protein</fullName>
    </recommendedName>
</protein>
<evidence type="ECO:0000256" key="2">
    <source>
        <dbReference type="ARBA" id="ARBA00023054"/>
    </source>
</evidence>
<dbReference type="Gene3D" id="2.40.420.20">
    <property type="match status" value="1"/>
</dbReference>
<feature type="compositionally biased region" description="Basic and acidic residues" evidence="3">
    <location>
        <begin position="7"/>
        <end position="21"/>
    </location>
</feature>
<feature type="region of interest" description="Disordered" evidence="3">
    <location>
        <begin position="294"/>
        <end position="388"/>
    </location>
</feature>
<dbReference type="Pfam" id="PF25954">
    <property type="entry name" value="Beta-barrel_RND_2"/>
    <property type="match status" value="1"/>
</dbReference>
<gene>
    <name evidence="5" type="ORF">MNBD_PLANCTO03-1652</name>
</gene>
<name>A0A3B1D7Q5_9ZZZZ</name>
<dbReference type="GO" id="GO:0030313">
    <property type="term" value="C:cell envelope"/>
    <property type="evidence" value="ECO:0007669"/>
    <property type="project" value="UniProtKB-SubCell"/>
</dbReference>
<evidence type="ECO:0000256" key="3">
    <source>
        <dbReference type="SAM" id="MobiDB-lite"/>
    </source>
</evidence>